<evidence type="ECO:0000256" key="1">
    <source>
        <dbReference type="ARBA" id="ARBA00004613"/>
    </source>
</evidence>
<dbReference type="GeneTree" id="ENSGT00470000042293"/>
<dbReference type="PROSITE" id="PS00799">
    <property type="entry name" value="GRANULINS"/>
    <property type="match status" value="1"/>
</dbReference>
<dbReference type="Pfam" id="PF00396">
    <property type="entry name" value="Granulin"/>
    <property type="match status" value="1"/>
</dbReference>
<dbReference type="InterPro" id="IPR037277">
    <property type="entry name" value="Granulin_sf"/>
</dbReference>
<reference evidence="7" key="1">
    <citation type="submission" date="2025-08" db="UniProtKB">
        <authorList>
            <consortium name="Ensembl"/>
        </authorList>
    </citation>
    <scope>IDENTIFICATION</scope>
</reference>
<comment type="subcellular location">
    <subcellularLocation>
        <location evidence="1">Secreted</location>
    </subcellularLocation>
</comment>
<dbReference type="GO" id="GO:0005576">
    <property type="term" value="C:extracellular region"/>
    <property type="evidence" value="ECO:0007669"/>
    <property type="project" value="UniProtKB-SubCell"/>
</dbReference>
<evidence type="ECO:0000259" key="6">
    <source>
        <dbReference type="PROSITE" id="PS00799"/>
    </source>
</evidence>
<dbReference type="InterPro" id="IPR039036">
    <property type="entry name" value="Granulin_fam"/>
</dbReference>
<feature type="domain" description="Granulins" evidence="6">
    <location>
        <begin position="71"/>
        <end position="84"/>
    </location>
</feature>
<evidence type="ECO:0000256" key="3">
    <source>
        <dbReference type="ARBA" id="ARBA00022525"/>
    </source>
</evidence>
<keyword evidence="3" id="KW-0964">Secreted</keyword>
<evidence type="ECO:0000256" key="4">
    <source>
        <dbReference type="ARBA" id="ARBA00023157"/>
    </source>
</evidence>
<sequence>MQSWAVVCWVLVVLVGADECPDGGRCQEGGTCCSSPDVPCDGTTGCPDGTTCCKTQQGGWACCPLTEAVCCEDHLHCCPKGQKCNLAAQTCDDGLLSVPLAKKIPSIPRKDVQLQVKDVPCDPTHACPDGNTCCKNTADIWACCPLPEVTYCWLFSGFVCF</sequence>
<proteinExistence type="inferred from homology"/>
<reference evidence="7" key="2">
    <citation type="submission" date="2025-09" db="UniProtKB">
        <authorList>
            <consortium name="Ensembl"/>
        </authorList>
    </citation>
    <scope>IDENTIFICATION</scope>
</reference>
<dbReference type="Ensembl" id="ENSKMAT00000028566.1">
    <property type="protein sequence ID" value="ENSKMAP00000028210.1"/>
    <property type="gene ID" value="ENSKMAG00000020904.1"/>
</dbReference>
<evidence type="ECO:0000256" key="2">
    <source>
        <dbReference type="ARBA" id="ARBA00010093"/>
    </source>
</evidence>
<keyword evidence="5" id="KW-0732">Signal</keyword>
<organism evidence="7 8">
    <name type="scientific">Kryptolebias marmoratus</name>
    <name type="common">Mangrove killifish</name>
    <name type="synonym">Rivulus marmoratus</name>
    <dbReference type="NCBI Taxonomy" id="37003"/>
    <lineage>
        <taxon>Eukaryota</taxon>
        <taxon>Metazoa</taxon>
        <taxon>Chordata</taxon>
        <taxon>Craniata</taxon>
        <taxon>Vertebrata</taxon>
        <taxon>Euteleostomi</taxon>
        <taxon>Actinopterygii</taxon>
        <taxon>Neopterygii</taxon>
        <taxon>Teleostei</taxon>
        <taxon>Neoteleostei</taxon>
        <taxon>Acanthomorphata</taxon>
        <taxon>Ovalentaria</taxon>
        <taxon>Atherinomorphae</taxon>
        <taxon>Cyprinodontiformes</taxon>
        <taxon>Rivulidae</taxon>
        <taxon>Kryptolebias</taxon>
    </lineage>
</organism>
<dbReference type="InterPro" id="IPR000118">
    <property type="entry name" value="Granulin"/>
</dbReference>
<dbReference type="SMART" id="SM00277">
    <property type="entry name" value="GRAN"/>
    <property type="match status" value="1"/>
</dbReference>
<dbReference type="Gene3D" id="2.10.25.160">
    <property type="entry name" value="Granulin"/>
    <property type="match status" value="2"/>
</dbReference>
<feature type="signal peptide" evidence="5">
    <location>
        <begin position="1"/>
        <end position="17"/>
    </location>
</feature>
<keyword evidence="8" id="KW-1185">Reference proteome</keyword>
<accession>A0A3Q3BEY6</accession>
<evidence type="ECO:0000256" key="5">
    <source>
        <dbReference type="SAM" id="SignalP"/>
    </source>
</evidence>
<dbReference type="SUPFAM" id="SSF57277">
    <property type="entry name" value="Granulin repeat"/>
    <property type="match status" value="2"/>
</dbReference>
<evidence type="ECO:0000313" key="7">
    <source>
        <dbReference type="Ensembl" id="ENSKMAP00000028210.1"/>
    </source>
</evidence>
<comment type="similarity">
    <text evidence="2">Belongs to the granulin family.</text>
</comment>
<evidence type="ECO:0000313" key="8">
    <source>
        <dbReference type="Proteomes" id="UP000264800"/>
    </source>
</evidence>
<dbReference type="Proteomes" id="UP000264800">
    <property type="component" value="Unplaced"/>
</dbReference>
<keyword evidence="4" id="KW-1015">Disulfide bond</keyword>
<name>A0A3Q3BEY6_KRYMA</name>
<protein>
    <recommendedName>
        <fullName evidence="6">Granulins domain-containing protein</fullName>
    </recommendedName>
</protein>
<dbReference type="FunFam" id="2.10.25.160:FF:000001">
    <property type="entry name" value="Granulin precursor"/>
    <property type="match status" value="1"/>
</dbReference>
<dbReference type="PANTHER" id="PTHR12274:SF3">
    <property type="entry name" value="PROGRANULIN"/>
    <property type="match status" value="1"/>
</dbReference>
<feature type="chain" id="PRO_5018706036" description="Granulins domain-containing protein" evidence="5">
    <location>
        <begin position="18"/>
        <end position="161"/>
    </location>
</feature>
<dbReference type="AlphaFoldDB" id="A0A3Q3BEY6"/>
<dbReference type="PANTHER" id="PTHR12274">
    <property type="entry name" value="GRANULIN"/>
    <property type="match status" value="1"/>
</dbReference>